<organism evidence="2 3">
    <name type="scientific">Ridgeia piscesae</name>
    <name type="common">Tubeworm</name>
    <dbReference type="NCBI Taxonomy" id="27915"/>
    <lineage>
        <taxon>Eukaryota</taxon>
        <taxon>Metazoa</taxon>
        <taxon>Spiralia</taxon>
        <taxon>Lophotrochozoa</taxon>
        <taxon>Annelida</taxon>
        <taxon>Polychaeta</taxon>
        <taxon>Sedentaria</taxon>
        <taxon>Canalipalpata</taxon>
        <taxon>Sabellida</taxon>
        <taxon>Siboglinidae</taxon>
        <taxon>Ridgeia</taxon>
    </lineage>
</organism>
<evidence type="ECO:0000313" key="2">
    <source>
        <dbReference type="EMBL" id="KAK2176963.1"/>
    </source>
</evidence>
<evidence type="ECO:0000313" key="3">
    <source>
        <dbReference type="Proteomes" id="UP001209878"/>
    </source>
</evidence>
<feature type="region of interest" description="Disordered" evidence="1">
    <location>
        <begin position="38"/>
        <end position="62"/>
    </location>
</feature>
<sequence>MSDQDFQNQFYNPQGQESGYDMSSMTMDQQFGQFDYSQTGSYDASLAPEPAAQPQQQNPYAGSILTPAAETFNTYTPPTGESFEDEPPLMEGWLLGCDNKKFKKLVKCNIIKFENLKNFGKNVLSDDFTVNCQ</sequence>
<dbReference type="EMBL" id="JAODUO010000627">
    <property type="protein sequence ID" value="KAK2176963.1"/>
    <property type="molecule type" value="Genomic_DNA"/>
</dbReference>
<gene>
    <name evidence="2" type="ORF">NP493_629g01070</name>
</gene>
<reference evidence="2" key="1">
    <citation type="journal article" date="2023" name="Mol. Biol. Evol.">
        <title>Third-Generation Sequencing Reveals the Adaptive Role of the Epigenome in Three Deep-Sea Polychaetes.</title>
        <authorList>
            <person name="Perez M."/>
            <person name="Aroh O."/>
            <person name="Sun Y."/>
            <person name="Lan Y."/>
            <person name="Juniper S.K."/>
            <person name="Young C.R."/>
            <person name="Angers B."/>
            <person name="Qian P.Y."/>
        </authorList>
    </citation>
    <scope>NUCLEOTIDE SEQUENCE</scope>
    <source>
        <strain evidence="2">R07B-5</strain>
    </source>
</reference>
<protein>
    <submittedName>
        <fullName evidence="2">Uncharacterized protein</fullName>
    </submittedName>
</protein>
<keyword evidence="3" id="KW-1185">Reference proteome</keyword>
<name>A0AAD9NQG1_RIDPI</name>
<accession>A0AAD9NQG1</accession>
<evidence type="ECO:0000256" key="1">
    <source>
        <dbReference type="SAM" id="MobiDB-lite"/>
    </source>
</evidence>
<comment type="caution">
    <text evidence="2">The sequence shown here is derived from an EMBL/GenBank/DDBJ whole genome shotgun (WGS) entry which is preliminary data.</text>
</comment>
<feature type="region of interest" description="Disordered" evidence="1">
    <location>
        <begin position="1"/>
        <end position="24"/>
    </location>
</feature>
<proteinExistence type="predicted"/>
<feature type="compositionally biased region" description="Low complexity" evidence="1">
    <location>
        <begin position="47"/>
        <end position="61"/>
    </location>
</feature>
<dbReference type="AlphaFoldDB" id="A0AAD9NQG1"/>
<dbReference type="Proteomes" id="UP001209878">
    <property type="component" value="Unassembled WGS sequence"/>
</dbReference>